<feature type="transmembrane region" description="Helical" evidence="1">
    <location>
        <begin position="50"/>
        <end position="68"/>
    </location>
</feature>
<evidence type="ECO:0000256" key="1">
    <source>
        <dbReference type="SAM" id="Phobius"/>
    </source>
</evidence>
<evidence type="ECO:0000313" key="2">
    <source>
        <dbReference type="EMBL" id="QTE28948.1"/>
    </source>
</evidence>
<reference evidence="2" key="1">
    <citation type="submission" date="2021-03" db="EMBL/GenBank/DDBJ databases">
        <title>Pengzhenrongella sicca gen. nov., sp. nov., a new member of suborder Micrococcineae isolated from High-Arctic tundra soil.</title>
        <authorList>
            <person name="Peng F."/>
        </authorList>
    </citation>
    <scope>NUCLEOTIDE SEQUENCE</scope>
    <source>
        <strain evidence="2">LRZ-2</strain>
    </source>
</reference>
<dbReference type="RefSeq" id="WP_227423203.1">
    <property type="nucleotide sequence ID" value="NZ_CP071868.1"/>
</dbReference>
<keyword evidence="3" id="KW-1185">Reference proteome</keyword>
<accession>A0A8A4ZH34</accession>
<keyword evidence="1" id="KW-1133">Transmembrane helix</keyword>
<name>A0A8A4ZH34_9MICO</name>
<sequence length="377" mass="39901">MNHHSAHDSWTNDSDPLLSLSEVADHSAPPVDQVHRRASVIRQGRRRTRAGLSVGVVAAALVVGGVVIPQDDDGANRVQAASFLGVARADAADGADGDCRQGDNFTTRFTREQWTTSTQVAALSSWLPADSTGLPVRGIDVSSDQLVCPPPVPAATLYTQTPAKRGLTLWSDVAQPFAGDTGLENVTMRDSTAQLLHLPGNVMLTWVEPDGTRWIAQASGLDQASLVTILDNLTLDGTTVDGASVPSPWEQAPLSEPTDRSNVLNWAVEYGEPGDGTDDPGVRLHVTHETEPVATAAARGVDVINFTQVNGRLAISFTDMGGCIAWDSAGLAYQLCGSEDPDQLVSLAERVTRVEPTDPRVLAAPDLFETTLTGNAS</sequence>
<dbReference type="EMBL" id="CP071868">
    <property type="protein sequence ID" value="QTE28948.1"/>
    <property type="molecule type" value="Genomic_DNA"/>
</dbReference>
<dbReference type="AlphaFoldDB" id="A0A8A4ZH34"/>
<evidence type="ECO:0000313" key="3">
    <source>
        <dbReference type="Proteomes" id="UP000663937"/>
    </source>
</evidence>
<dbReference type="Proteomes" id="UP000663937">
    <property type="component" value="Chromosome"/>
</dbReference>
<keyword evidence="1" id="KW-0812">Transmembrane</keyword>
<proteinExistence type="predicted"/>
<organism evidence="2 3">
    <name type="scientific">Pengzhenrongella sicca</name>
    <dbReference type="NCBI Taxonomy" id="2819238"/>
    <lineage>
        <taxon>Bacteria</taxon>
        <taxon>Bacillati</taxon>
        <taxon>Actinomycetota</taxon>
        <taxon>Actinomycetes</taxon>
        <taxon>Micrococcales</taxon>
        <taxon>Pengzhenrongella</taxon>
    </lineage>
</organism>
<keyword evidence="1" id="KW-0472">Membrane</keyword>
<dbReference type="KEGG" id="psic:J4E96_16755"/>
<protein>
    <submittedName>
        <fullName evidence="2">Uncharacterized protein</fullName>
    </submittedName>
</protein>
<gene>
    <name evidence="2" type="ORF">J4E96_16755</name>
</gene>